<gene>
    <name evidence="2" type="ORF">GWI33_022987</name>
</gene>
<sequence length="113" mass="12811">MTKIRINYHLSPRRRHAFTIPEARTHSPAPTSSTANPLPSRWKRRRESLRWRNAAATVANFSGRGCERVRARRSGAGSGPLQREMPEEEELHRFRMKYSTSSTPGLAGGVVQE</sequence>
<dbReference type="AlphaFoldDB" id="A0A834ITT6"/>
<feature type="region of interest" description="Disordered" evidence="1">
    <location>
        <begin position="20"/>
        <end position="43"/>
    </location>
</feature>
<organism evidence="2 3">
    <name type="scientific">Rhynchophorus ferrugineus</name>
    <name type="common">Red palm weevil</name>
    <name type="synonym">Curculio ferrugineus</name>
    <dbReference type="NCBI Taxonomy" id="354439"/>
    <lineage>
        <taxon>Eukaryota</taxon>
        <taxon>Metazoa</taxon>
        <taxon>Ecdysozoa</taxon>
        <taxon>Arthropoda</taxon>
        <taxon>Hexapoda</taxon>
        <taxon>Insecta</taxon>
        <taxon>Pterygota</taxon>
        <taxon>Neoptera</taxon>
        <taxon>Endopterygota</taxon>
        <taxon>Coleoptera</taxon>
        <taxon>Polyphaga</taxon>
        <taxon>Cucujiformia</taxon>
        <taxon>Curculionidae</taxon>
        <taxon>Dryophthorinae</taxon>
        <taxon>Rhynchophorus</taxon>
    </lineage>
</organism>
<keyword evidence="3" id="KW-1185">Reference proteome</keyword>
<protein>
    <submittedName>
        <fullName evidence="2">Uncharacterized protein</fullName>
    </submittedName>
</protein>
<reference evidence="2" key="1">
    <citation type="submission" date="2020-08" db="EMBL/GenBank/DDBJ databases">
        <title>Genome sequencing and assembly of the red palm weevil Rhynchophorus ferrugineus.</title>
        <authorList>
            <person name="Dias G.B."/>
            <person name="Bergman C.M."/>
            <person name="Manee M."/>
        </authorList>
    </citation>
    <scope>NUCLEOTIDE SEQUENCE</scope>
    <source>
        <strain evidence="2">AA-2017</strain>
        <tissue evidence="2">Whole larva</tissue>
    </source>
</reference>
<dbReference type="EMBL" id="JAACXV010000088">
    <property type="protein sequence ID" value="KAF7283733.1"/>
    <property type="molecule type" value="Genomic_DNA"/>
</dbReference>
<accession>A0A834ITT6</accession>
<proteinExistence type="predicted"/>
<evidence type="ECO:0000313" key="3">
    <source>
        <dbReference type="Proteomes" id="UP000625711"/>
    </source>
</evidence>
<evidence type="ECO:0000313" key="2">
    <source>
        <dbReference type="EMBL" id="KAF7283733.1"/>
    </source>
</evidence>
<feature type="compositionally biased region" description="Polar residues" evidence="1">
    <location>
        <begin position="28"/>
        <end position="37"/>
    </location>
</feature>
<feature type="region of interest" description="Disordered" evidence="1">
    <location>
        <begin position="69"/>
        <end position="89"/>
    </location>
</feature>
<dbReference type="Proteomes" id="UP000625711">
    <property type="component" value="Unassembled WGS sequence"/>
</dbReference>
<evidence type="ECO:0000256" key="1">
    <source>
        <dbReference type="SAM" id="MobiDB-lite"/>
    </source>
</evidence>
<comment type="caution">
    <text evidence="2">The sequence shown here is derived from an EMBL/GenBank/DDBJ whole genome shotgun (WGS) entry which is preliminary data.</text>
</comment>
<name>A0A834ITT6_RHYFE</name>